<gene>
    <name evidence="1" type="ORF">BJ138DRAFT_262446</name>
</gene>
<dbReference type="Proteomes" id="UP000790377">
    <property type="component" value="Unassembled WGS sequence"/>
</dbReference>
<evidence type="ECO:0000313" key="1">
    <source>
        <dbReference type="EMBL" id="KAH7909164.1"/>
    </source>
</evidence>
<dbReference type="EMBL" id="MU267775">
    <property type="protein sequence ID" value="KAH7909164.1"/>
    <property type="molecule type" value="Genomic_DNA"/>
</dbReference>
<organism evidence="1 2">
    <name type="scientific">Hygrophoropsis aurantiaca</name>
    <dbReference type="NCBI Taxonomy" id="72124"/>
    <lineage>
        <taxon>Eukaryota</taxon>
        <taxon>Fungi</taxon>
        <taxon>Dikarya</taxon>
        <taxon>Basidiomycota</taxon>
        <taxon>Agaricomycotina</taxon>
        <taxon>Agaricomycetes</taxon>
        <taxon>Agaricomycetidae</taxon>
        <taxon>Boletales</taxon>
        <taxon>Coniophorineae</taxon>
        <taxon>Hygrophoropsidaceae</taxon>
        <taxon>Hygrophoropsis</taxon>
    </lineage>
</organism>
<protein>
    <submittedName>
        <fullName evidence="1">Uncharacterized protein</fullName>
    </submittedName>
</protein>
<comment type="caution">
    <text evidence="1">The sequence shown here is derived from an EMBL/GenBank/DDBJ whole genome shotgun (WGS) entry which is preliminary data.</text>
</comment>
<evidence type="ECO:0000313" key="2">
    <source>
        <dbReference type="Proteomes" id="UP000790377"/>
    </source>
</evidence>
<proteinExistence type="predicted"/>
<reference evidence="1" key="1">
    <citation type="journal article" date="2021" name="New Phytol.">
        <title>Evolutionary innovations through gain and loss of genes in the ectomycorrhizal Boletales.</title>
        <authorList>
            <person name="Wu G."/>
            <person name="Miyauchi S."/>
            <person name="Morin E."/>
            <person name="Kuo A."/>
            <person name="Drula E."/>
            <person name="Varga T."/>
            <person name="Kohler A."/>
            <person name="Feng B."/>
            <person name="Cao Y."/>
            <person name="Lipzen A."/>
            <person name="Daum C."/>
            <person name="Hundley H."/>
            <person name="Pangilinan J."/>
            <person name="Johnson J."/>
            <person name="Barry K."/>
            <person name="LaButti K."/>
            <person name="Ng V."/>
            <person name="Ahrendt S."/>
            <person name="Min B."/>
            <person name="Choi I.G."/>
            <person name="Park H."/>
            <person name="Plett J.M."/>
            <person name="Magnuson J."/>
            <person name="Spatafora J.W."/>
            <person name="Nagy L.G."/>
            <person name="Henrissat B."/>
            <person name="Grigoriev I.V."/>
            <person name="Yang Z.L."/>
            <person name="Xu J."/>
            <person name="Martin F.M."/>
        </authorList>
    </citation>
    <scope>NUCLEOTIDE SEQUENCE</scope>
    <source>
        <strain evidence="1">ATCC 28755</strain>
    </source>
</reference>
<keyword evidence="2" id="KW-1185">Reference proteome</keyword>
<name>A0ACB8A7C9_9AGAM</name>
<accession>A0ACB8A7C9</accession>
<sequence>MVAAQYLVSWLRFLRRCISSRISFRSITQLLSYLSSIRLRLFSLRLASSESSNHTTKSTETLHPENDPIFCPSLAPSNRPDEGDGTMDIPYPNPPGHLLPRAPRPMGRHPRSLPILTESSVSVTSTNHLDTTNGKTILRSSSAAPNGSQHASGSIMLYPLGQHSRNPNQNTPPPQKVDGYRSPGTSLRPVASRASSQHNPSPRLSCTTLSGIQSRSSFNSCTSATGRSTYRRHDGQTPRTLSNLRSASTPDLPNLYDIDQTSSCPHYPAGYTAPPSVGDPHHPGEPVYLLEGPRFCPMSTRGVRRYDREIGTIMQAAV</sequence>